<sequence length="41" mass="4659">MIIQLTQINIDLMSYFANLCGWQNNDLGLLLSAQFLIKTNS</sequence>
<dbReference type="PATRIC" id="fig|1310697.3.peg.2675"/>
<comment type="caution">
    <text evidence="1">The sequence shown here is derived from an EMBL/GenBank/DDBJ whole genome shotgun (WGS) entry which is preliminary data.</text>
</comment>
<dbReference type="AlphaFoldDB" id="A0A062IG98"/>
<proteinExistence type="predicted"/>
<evidence type="ECO:0000313" key="1">
    <source>
        <dbReference type="EMBL" id="KCY17557.1"/>
    </source>
</evidence>
<organism evidence="1 2">
    <name type="scientific">Acinetobacter baumannii 21072</name>
    <dbReference type="NCBI Taxonomy" id="1310697"/>
    <lineage>
        <taxon>Bacteria</taxon>
        <taxon>Pseudomonadati</taxon>
        <taxon>Pseudomonadota</taxon>
        <taxon>Gammaproteobacteria</taxon>
        <taxon>Moraxellales</taxon>
        <taxon>Moraxellaceae</taxon>
        <taxon>Acinetobacter</taxon>
        <taxon>Acinetobacter calcoaceticus/baumannii complex</taxon>
    </lineage>
</organism>
<reference evidence="1 2" key="1">
    <citation type="submission" date="2014-04" db="EMBL/GenBank/DDBJ databases">
        <title>Comparative genomics and transcriptomics to identify genetic mechanisms underlying the emergence of carbapenem resistant Acinetobacter baumannii (CRAb).</title>
        <authorList>
            <person name="Harris A.D."/>
            <person name="Johnson K.J."/>
            <person name="George J."/>
            <person name="Nadendla S."/>
            <person name="Daugherty S.C."/>
            <person name="Parankush S."/>
            <person name="Sadzewicz L."/>
            <person name="Tallon L."/>
            <person name="Sengamalay N."/>
            <person name="Hazen T.H."/>
            <person name="Rasko D.A."/>
        </authorList>
    </citation>
    <scope>NUCLEOTIDE SEQUENCE [LARGE SCALE GENOMIC DNA]</scope>
    <source>
        <strain evidence="1 2">21072</strain>
    </source>
</reference>
<gene>
    <name evidence="1" type="ORF">J596_2785</name>
</gene>
<dbReference type="Proteomes" id="UP000027327">
    <property type="component" value="Unassembled WGS sequence"/>
</dbReference>
<name>A0A062IG98_ACIBA</name>
<dbReference type="EMBL" id="JMOD01000055">
    <property type="protein sequence ID" value="KCY17557.1"/>
    <property type="molecule type" value="Genomic_DNA"/>
</dbReference>
<accession>A0A062IG98</accession>
<evidence type="ECO:0000313" key="2">
    <source>
        <dbReference type="Proteomes" id="UP000027327"/>
    </source>
</evidence>
<protein>
    <submittedName>
        <fullName evidence="1">Uncharacterized protein</fullName>
    </submittedName>
</protein>